<feature type="transmembrane region" description="Helical" evidence="6">
    <location>
        <begin position="311"/>
        <end position="330"/>
    </location>
</feature>
<evidence type="ECO:0000259" key="7">
    <source>
        <dbReference type="PROSITE" id="PS50850"/>
    </source>
</evidence>
<dbReference type="AlphaFoldDB" id="A0A8H3V0H6"/>
<feature type="domain" description="Major facilitator superfamily (MFS) profile" evidence="7">
    <location>
        <begin position="97"/>
        <end position="520"/>
    </location>
</feature>
<dbReference type="GO" id="GO:0022857">
    <property type="term" value="F:transmembrane transporter activity"/>
    <property type="evidence" value="ECO:0007669"/>
    <property type="project" value="InterPro"/>
</dbReference>
<dbReference type="EMBL" id="WNWQ01000098">
    <property type="protein sequence ID" value="KAE9979155.1"/>
    <property type="molecule type" value="Genomic_DNA"/>
</dbReference>
<evidence type="ECO:0000256" key="5">
    <source>
        <dbReference type="SAM" id="MobiDB-lite"/>
    </source>
</evidence>
<feature type="compositionally biased region" description="Basic and acidic residues" evidence="5">
    <location>
        <begin position="1"/>
        <end position="18"/>
    </location>
</feature>
<organism evidence="8 9">
    <name type="scientific">Venturia inaequalis</name>
    <name type="common">Apple scab fungus</name>
    <dbReference type="NCBI Taxonomy" id="5025"/>
    <lineage>
        <taxon>Eukaryota</taxon>
        <taxon>Fungi</taxon>
        <taxon>Dikarya</taxon>
        <taxon>Ascomycota</taxon>
        <taxon>Pezizomycotina</taxon>
        <taxon>Dothideomycetes</taxon>
        <taxon>Pleosporomycetidae</taxon>
        <taxon>Venturiales</taxon>
        <taxon>Venturiaceae</taxon>
        <taxon>Venturia</taxon>
    </lineage>
</organism>
<evidence type="ECO:0000313" key="8">
    <source>
        <dbReference type="EMBL" id="KAE9979155.1"/>
    </source>
</evidence>
<feature type="region of interest" description="Disordered" evidence="5">
    <location>
        <begin position="1"/>
        <end position="67"/>
    </location>
</feature>
<comment type="subcellular location">
    <subcellularLocation>
        <location evidence="1">Membrane</location>
        <topology evidence="1">Multi-pass membrane protein</topology>
    </subcellularLocation>
</comment>
<reference evidence="8 9" key="1">
    <citation type="submission" date="2019-11" db="EMBL/GenBank/DDBJ databases">
        <title>Venturia inaequalis Genome Resource.</title>
        <authorList>
            <person name="Lichtner F.J."/>
        </authorList>
    </citation>
    <scope>NUCLEOTIDE SEQUENCE [LARGE SCALE GENOMIC DNA]</scope>
    <source>
        <strain evidence="8">Bline_iso_100314</strain>
    </source>
</reference>
<feature type="transmembrane region" description="Helical" evidence="6">
    <location>
        <begin position="164"/>
        <end position="182"/>
    </location>
</feature>
<dbReference type="PROSITE" id="PS50850">
    <property type="entry name" value="MFS"/>
    <property type="match status" value="1"/>
</dbReference>
<feature type="transmembrane region" description="Helical" evidence="6">
    <location>
        <begin position="350"/>
        <end position="369"/>
    </location>
</feature>
<accession>A0A8H3V0H6</accession>
<evidence type="ECO:0000256" key="3">
    <source>
        <dbReference type="ARBA" id="ARBA00022989"/>
    </source>
</evidence>
<evidence type="ECO:0000256" key="4">
    <source>
        <dbReference type="ARBA" id="ARBA00023136"/>
    </source>
</evidence>
<evidence type="ECO:0000256" key="2">
    <source>
        <dbReference type="ARBA" id="ARBA00022692"/>
    </source>
</evidence>
<dbReference type="Pfam" id="PF07690">
    <property type="entry name" value="MFS_1"/>
    <property type="match status" value="1"/>
</dbReference>
<dbReference type="SUPFAM" id="SSF103473">
    <property type="entry name" value="MFS general substrate transporter"/>
    <property type="match status" value="1"/>
</dbReference>
<keyword evidence="4 6" id="KW-0472">Membrane</keyword>
<sequence>MTNQIREGRSMMTDRPRDTMASSSTTLAFVDDEEKKAEQDDGVSTPQRHDGENPAPIQSTSDKKGENEGEADLFLVKWDENDPKNPFNWTTRYKAWITFQLGMLALAASLGSSIISPGERAISEEFGVSQEVSVLAISLYVLGFAFGPCFWAPMSEIWGRRVSMLPAMVGLGLFSIGCAVSQNAQAIFITRFFSGFFGSAPVSNVSAALGDMYEPKARGVAVTFYAVAVVGGPTLGKYILAIWVFTIVAMAYFFFPEVYGPFLLKQKAIRLRKETGDERYHHPHEDIKIDFNSIVTKQLTRPVRMLLTEPMVTCIAIYASFVYSILYATLQVFPIVYQEHRKWGPVISTLPFLGLFVGVLCAVFINLAFQGYYTRKQAEADGKPVPEARLPPMSIGGFLFVTGLFLFGWTADPDRAPWPVSVVAAGFIGAGFNTIFQQCINFLVDTYRLYAASAVSANTLLRSCLAAGLPLAARPMFHGLGVGPAMSVLGGVAALALPVPFVFMRFGVRLRALSKFAKVD</sequence>
<dbReference type="PANTHER" id="PTHR23502">
    <property type="entry name" value="MAJOR FACILITATOR SUPERFAMILY"/>
    <property type="match status" value="1"/>
</dbReference>
<feature type="transmembrane region" description="Helical" evidence="6">
    <location>
        <begin position="135"/>
        <end position="152"/>
    </location>
</feature>
<feature type="transmembrane region" description="Helical" evidence="6">
    <location>
        <begin position="241"/>
        <end position="264"/>
    </location>
</feature>
<name>A0A8H3V0H6_VENIN</name>
<protein>
    <recommendedName>
        <fullName evidence="7">Major facilitator superfamily (MFS) profile domain-containing protein</fullName>
    </recommendedName>
</protein>
<feature type="transmembrane region" description="Helical" evidence="6">
    <location>
        <begin position="390"/>
        <end position="410"/>
    </location>
</feature>
<comment type="caution">
    <text evidence="8">The sequence shown here is derived from an EMBL/GenBank/DDBJ whole genome shotgun (WGS) entry which is preliminary data.</text>
</comment>
<dbReference type="InterPro" id="IPR011701">
    <property type="entry name" value="MFS"/>
</dbReference>
<dbReference type="GO" id="GO:0005886">
    <property type="term" value="C:plasma membrane"/>
    <property type="evidence" value="ECO:0007669"/>
    <property type="project" value="TreeGrafter"/>
</dbReference>
<feature type="transmembrane region" description="Helical" evidence="6">
    <location>
        <begin position="448"/>
        <end position="473"/>
    </location>
</feature>
<evidence type="ECO:0000256" key="6">
    <source>
        <dbReference type="SAM" id="Phobius"/>
    </source>
</evidence>
<dbReference type="PANTHER" id="PTHR23502:SF49">
    <property type="entry name" value="MAJOR FACILITATOR SUPERFAMILY (MFS) PROFILE DOMAIN-CONTAINING PROTEIN"/>
    <property type="match status" value="1"/>
</dbReference>
<dbReference type="InterPro" id="IPR036259">
    <property type="entry name" value="MFS_trans_sf"/>
</dbReference>
<keyword evidence="2 6" id="KW-0812">Transmembrane</keyword>
<dbReference type="CDD" id="cd17323">
    <property type="entry name" value="MFS_Tpo1_MDR_like"/>
    <property type="match status" value="1"/>
</dbReference>
<dbReference type="FunFam" id="1.20.1250.20:FF:000011">
    <property type="entry name" value="MFS multidrug transporter, putative"/>
    <property type="match status" value="1"/>
</dbReference>
<evidence type="ECO:0000256" key="1">
    <source>
        <dbReference type="ARBA" id="ARBA00004141"/>
    </source>
</evidence>
<dbReference type="Gene3D" id="1.20.1250.20">
    <property type="entry name" value="MFS general substrate transporter like domains"/>
    <property type="match status" value="1"/>
</dbReference>
<evidence type="ECO:0000313" key="9">
    <source>
        <dbReference type="Proteomes" id="UP000433883"/>
    </source>
</evidence>
<feature type="transmembrane region" description="Helical" evidence="6">
    <location>
        <begin position="416"/>
        <end position="436"/>
    </location>
</feature>
<feature type="transmembrane region" description="Helical" evidence="6">
    <location>
        <begin position="95"/>
        <end position="115"/>
    </location>
</feature>
<keyword evidence="3 6" id="KW-1133">Transmembrane helix</keyword>
<dbReference type="Proteomes" id="UP000433883">
    <property type="component" value="Unassembled WGS sequence"/>
</dbReference>
<dbReference type="InterPro" id="IPR020846">
    <property type="entry name" value="MFS_dom"/>
</dbReference>
<gene>
    <name evidence="8" type="ORF">BLS_010087</name>
</gene>
<proteinExistence type="predicted"/>
<feature type="transmembrane region" description="Helical" evidence="6">
    <location>
        <begin position="485"/>
        <end position="508"/>
    </location>
</feature>